<gene>
    <name evidence="14" type="ORF">AB1Y20_010206</name>
</gene>
<evidence type="ECO:0000259" key="13">
    <source>
        <dbReference type="PROSITE" id="PS51914"/>
    </source>
</evidence>
<dbReference type="InterPro" id="IPR050749">
    <property type="entry name" value="Glycosyl_Hydrolase_47"/>
</dbReference>
<comment type="pathway">
    <text evidence="2">Protein modification; protein glycosylation.</text>
</comment>
<evidence type="ECO:0000313" key="14">
    <source>
        <dbReference type="EMBL" id="KAL1528883.1"/>
    </source>
</evidence>
<dbReference type="GO" id="GO:0005975">
    <property type="term" value="P:carbohydrate metabolic process"/>
    <property type="evidence" value="ECO:0007669"/>
    <property type="project" value="InterPro"/>
</dbReference>
<feature type="binding site" evidence="8">
    <location>
        <position position="715"/>
    </location>
    <ligand>
        <name>Ca(2+)</name>
        <dbReference type="ChEBI" id="CHEBI:29108"/>
    </ligand>
</feature>
<dbReference type="EMBL" id="JBGBPQ010000002">
    <property type="protein sequence ID" value="KAL1528883.1"/>
    <property type="molecule type" value="Genomic_DNA"/>
</dbReference>
<evidence type="ECO:0000256" key="12">
    <source>
        <dbReference type="SAM" id="Phobius"/>
    </source>
</evidence>
<comment type="caution">
    <text evidence="14">The sequence shown here is derived from an EMBL/GenBank/DDBJ whole genome shotgun (WGS) entry which is preliminary data.</text>
</comment>
<reference evidence="14 15" key="1">
    <citation type="journal article" date="2024" name="Science">
        <title>Giant polyketide synthase enzymes in the biosynthesis of giant marine polyether toxins.</title>
        <authorList>
            <person name="Fallon T.R."/>
            <person name="Shende V.V."/>
            <person name="Wierzbicki I.H."/>
            <person name="Pendleton A.L."/>
            <person name="Watervoot N.F."/>
            <person name="Auber R.P."/>
            <person name="Gonzalez D.J."/>
            <person name="Wisecaver J.H."/>
            <person name="Moore B.S."/>
        </authorList>
    </citation>
    <scope>NUCLEOTIDE SEQUENCE [LARGE SCALE GENOMIC DNA]</scope>
    <source>
        <strain evidence="14 15">12B1</strain>
    </source>
</reference>
<keyword evidence="12" id="KW-1133">Transmembrane helix</keyword>
<keyword evidence="5 10" id="KW-0378">Hydrolase</keyword>
<feature type="disulfide bond" evidence="9">
    <location>
        <begin position="559"/>
        <end position="590"/>
    </location>
</feature>
<dbReference type="SUPFAM" id="SSF48225">
    <property type="entry name" value="Seven-hairpin glycosidases"/>
    <property type="match status" value="1"/>
</dbReference>
<dbReference type="InterPro" id="IPR036026">
    <property type="entry name" value="Seven-hairpin_glycosidases"/>
</dbReference>
<keyword evidence="15" id="KW-1185">Reference proteome</keyword>
<evidence type="ECO:0000256" key="11">
    <source>
        <dbReference type="SAM" id="MobiDB-lite"/>
    </source>
</evidence>
<dbReference type="Proteomes" id="UP001515480">
    <property type="component" value="Unassembled WGS sequence"/>
</dbReference>
<name>A0AB34K6S1_PRYPA</name>
<comment type="similarity">
    <text evidence="3 10">Belongs to the glycosyl hydrolase 47 family.</text>
</comment>
<dbReference type="PRINTS" id="PR00747">
    <property type="entry name" value="GLYHDRLASE47"/>
</dbReference>
<keyword evidence="12" id="KW-0472">Membrane</keyword>
<dbReference type="Pfam" id="PF01532">
    <property type="entry name" value="Glyco_hydro_47"/>
    <property type="match status" value="1"/>
</dbReference>
<feature type="region of interest" description="Disordered" evidence="11">
    <location>
        <begin position="87"/>
        <end position="125"/>
    </location>
</feature>
<dbReference type="PANTHER" id="PTHR11742">
    <property type="entry name" value="MANNOSYL-OLIGOSACCHARIDE ALPHA-1,2-MANNOSIDASE-RELATED"/>
    <property type="match status" value="1"/>
</dbReference>
<dbReference type="InterPro" id="IPR012341">
    <property type="entry name" value="6hp_glycosidase-like_sf"/>
</dbReference>
<keyword evidence="6 9" id="KW-1015">Disulfide bond</keyword>
<evidence type="ECO:0000256" key="2">
    <source>
        <dbReference type="ARBA" id="ARBA00004922"/>
    </source>
</evidence>
<dbReference type="PANTHER" id="PTHR11742:SF6">
    <property type="entry name" value="MANNOSYL-OLIGOSACCHARIDE ALPHA-1,2-MANNOSIDASE IA-RELATED"/>
    <property type="match status" value="1"/>
</dbReference>
<proteinExistence type="inferred from homology"/>
<evidence type="ECO:0000256" key="8">
    <source>
        <dbReference type="PIRSR" id="PIRSR601382-2"/>
    </source>
</evidence>
<protein>
    <recommendedName>
        <fullName evidence="10">alpha-1,2-Mannosidase</fullName>
        <ecNumber evidence="10">3.2.1.-</ecNumber>
    </recommendedName>
</protein>
<evidence type="ECO:0000256" key="4">
    <source>
        <dbReference type="ARBA" id="ARBA00022729"/>
    </source>
</evidence>
<dbReference type="GO" id="GO:0005783">
    <property type="term" value="C:endoplasmic reticulum"/>
    <property type="evidence" value="ECO:0007669"/>
    <property type="project" value="TreeGrafter"/>
</dbReference>
<keyword evidence="10" id="KW-0326">Glycosidase</keyword>
<keyword evidence="8" id="KW-0106">Calcium</keyword>
<dbReference type="PROSITE" id="PS51914">
    <property type="entry name" value="MRH"/>
    <property type="match status" value="1"/>
</dbReference>
<evidence type="ECO:0000256" key="1">
    <source>
        <dbReference type="ARBA" id="ARBA00001913"/>
    </source>
</evidence>
<evidence type="ECO:0000256" key="9">
    <source>
        <dbReference type="PIRSR" id="PIRSR601382-3"/>
    </source>
</evidence>
<dbReference type="InterPro" id="IPR044865">
    <property type="entry name" value="MRH_dom"/>
</dbReference>
<dbReference type="InterPro" id="IPR009011">
    <property type="entry name" value="Man6P_isomerase_rcpt-bd_dom_sf"/>
</dbReference>
<keyword evidence="8" id="KW-0479">Metal-binding</keyword>
<organism evidence="14 15">
    <name type="scientific">Prymnesium parvum</name>
    <name type="common">Toxic golden alga</name>
    <dbReference type="NCBI Taxonomy" id="97485"/>
    <lineage>
        <taxon>Eukaryota</taxon>
        <taxon>Haptista</taxon>
        <taxon>Haptophyta</taxon>
        <taxon>Prymnesiophyceae</taxon>
        <taxon>Prymnesiales</taxon>
        <taxon>Prymnesiaceae</taxon>
        <taxon>Prymnesium</taxon>
    </lineage>
</organism>
<feature type="domain" description="MRH" evidence="13">
    <location>
        <begin position="128"/>
        <end position="234"/>
    </location>
</feature>
<keyword evidence="4" id="KW-0732">Signal</keyword>
<accession>A0AB34K6S1</accession>
<dbReference type="InterPro" id="IPR001382">
    <property type="entry name" value="Glyco_hydro_47"/>
</dbReference>
<feature type="active site" description="Proton donor" evidence="7">
    <location>
        <position position="604"/>
    </location>
</feature>
<sequence>MEAPTPSARTKPAKERKINWLAITFGAQVILFGTFIIVFFTLEQSRSSEMHVMQSELHRLRRENVRRSRKLMEYNKRMLLKEEQIEHDLKGEELVPEEGEDDEGDERLPPAADEDAARAHNRTSSAAKGCARLASDWWMYEVCLGRQVRQYHPKNGKGAPEAHVLGVYSAAESTAARHVYADGEACPGRTSHPRRATVSLRCAPAAAHARIAAVDEPSPCVYALEVELPADECRAAGLAASPASAAASPAPTNGAAAPPSDLPADLASIPVDGAQAAAQKRRAVVGALRHAWAGYVKYAWGADELKPLGKTSSNWIGQGLTILDSLDVLWLAGMRDEFARGVEWVRASLRLDSRRMVSFFETTIRCLGGLLAAYELSGEPLLLDKALDLGERLAKAFVPPVGLPRSQIDLGTGASSVAAWLRGSVLLAEVGTVQLEFFSLANHTGRMEFHSMAHKVIDLLDREGPPAVDGGRLWPIHVRPETGKTTGNTVSWGAMGDSFYEYLLKMWLITGKTHEQYKRMYLESVKGMQNKLVRVEDGLTYIAELKAGLEDRKMDHLVCFVPGMLALGAQHIPEVHDEHMELAARLAETCYNMYSRQRTGLAPEFVNFRNGKMVVGARHNLLRPETVESLFYMWRFTKDPKYREWGWKIFVAFEKHCKVESGGYTGLRDVNADGWKPGNRDDTMQTFWLAETLKYLLLLFSDDEVLDLNTHVINTEAHPLKVFSLKGVP</sequence>
<feature type="active site" evidence="7">
    <location>
        <position position="625"/>
    </location>
</feature>
<evidence type="ECO:0000256" key="3">
    <source>
        <dbReference type="ARBA" id="ARBA00007658"/>
    </source>
</evidence>
<evidence type="ECO:0000256" key="5">
    <source>
        <dbReference type="ARBA" id="ARBA00022801"/>
    </source>
</evidence>
<feature type="transmembrane region" description="Helical" evidence="12">
    <location>
        <begin position="20"/>
        <end position="42"/>
    </location>
</feature>
<feature type="active site" evidence="7">
    <location>
        <position position="497"/>
    </location>
</feature>
<dbReference type="AlphaFoldDB" id="A0AB34K6S1"/>
<dbReference type="GO" id="GO:0000139">
    <property type="term" value="C:Golgi membrane"/>
    <property type="evidence" value="ECO:0007669"/>
    <property type="project" value="TreeGrafter"/>
</dbReference>
<dbReference type="GO" id="GO:0004571">
    <property type="term" value="F:mannosyl-oligosaccharide 1,2-alpha-mannosidase activity"/>
    <property type="evidence" value="ECO:0007669"/>
    <property type="project" value="InterPro"/>
</dbReference>
<evidence type="ECO:0000256" key="7">
    <source>
        <dbReference type="PIRSR" id="PIRSR601382-1"/>
    </source>
</evidence>
<evidence type="ECO:0000256" key="10">
    <source>
        <dbReference type="RuleBase" id="RU361193"/>
    </source>
</evidence>
<feature type="compositionally biased region" description="Acidic residues" evidence="11">
    <location>
        <begin position="94"/>
        <end position="105"/>
    </location>
</feature>
<comment type="cofactor">
    <cofactor evidence="1 8">
        <name>Ca(2+)</name>
        <dbReference type="ChEBI" id="CHEBI:29108"/>
    </cofactor>
</comment>
<dbReference type="EC" id="3.2.1.-" evidence="10"/>
<dbReference type="GO" id="GO:0005509">
    <property type="term" value="F:calcium ion binding"/>
    <property type="evidence" value="ECO:0007669"/>
    <property type="project" value="InterPro"/>
</dbReference>
<keyword evidence="12" id="KW-0812">Transmembrane</keyword>
<evidence type="ECO:0000256" key="6">
    <source>
        <dbReference type="ARBA" id="ARBA00023157"/>
    </source>
</evidence>
<feature type="active site" description="Proton donor" evidence="7">
    <location>
        <position position="361"/>
    </location>
</feature>
<dbReference type="Gene3D" id="2.70.130.10">
    <property type="entry name" value="Mannose-6-phosphate receptor binding domain"/>
    <property type="match status" value="1"/>
</dbReference>
<evidence type="ECO:0000313" key="15">
    <source>
        <dbReference type="Proteomes" id="UP001515480"/>
    </source>
</evidence>
<dbReference type="Gene3D" id="1.50.10.10">
    <property type="match status" value="1"/>
</dbReference>